<sequence>MSRLLIVLACLGLAACASPARDYSKDIVRIRLAEAGPAAALPGAPRAPAADGAPA</sequence>
<evidence type="ECO:0000313" key="3">
    <source>
        <dbReference type="Proteomes" id="UP000199377"/>
    </source>
</evidence>
<keyword evidence="3" id="KW-1185">Reference proteome</keyword>
<dbReference type="PROSITE" id="PS51257">
    <property type="entry name" value="PROKAR_LIPOPROTEIN"/>
    <property type="match status" value="1"/>
</dbReference>
<organism evidence="2 3">
    <name type="scientific">Albimonas pacifica</name>
    <dbReference type="NCBI Taxonomy" id="1114924"/>
    <lineage>
        <taxon>Bacteria</taxon>
        <taxon>Pseudomonadati</taxon>
        <taxon>Pseudomonadota</taxon>
        <taxon>Alphaproteobacteria</taxon>
        <taxon>Rhodobacterales</taxon>
        <taxon>Paracoccaceae</taxon>
        <taxon>Albimonas</taxon>
    </lineage>
</organism>
<dbReference type="RefSeq" id="WP_177236327.1">
    <property type="nucleotide sequence ID" value="NZ_FOQH01000009.1"/>
</dbReference>
<dbReference type="Proteomes" id="UP000199377">
    <property type="component" value="Unassembled WGS sequence"/>
</dbReference>
<evidence type="ECO:0000256" key="1">
    <source>
        <dbReference type="SAM" id="SignalP"/>
    </source>
</evidence>
<proteinExistence type="predicted"/>
<dbReference type="AlphaFoldDB" id="A0A1I3KMD1"/>
<protein>
    <submittedName>
        <fullName evidence="2">Uncharacterized protein</fullName>
    </submittedName>
</protein>
<feature type="chain" id="PRO_5011767626" evidence="1">
    <location>
        <begin position="21"/>
        <end position="55"/>
    </location>
</feature>
<evidence type="ECO:0000313" key="2">
    <source>
        <dbReference type="EMBL" id="SFI73315.1"/>
    </source>
</evidence>
<gene>
    <name evidence="2" type="ORF">SAMN05216258_1096</name>
</gene>
<reference evidence="2 3" key="1">
    <citation type="submission" date="2016-10" db="EMBL/GenBank/DDBJ databases">
        <authorList>
            <person name="de Groot N.N."/>
        </authorList>
    </citation>
    <scope>NUCLEOTIDE SEQUENCE [LARGE SCALE GENOMIC DNA]</scope>
    <source>
        <strain evidence="2 3">CGMCC 1.11030</strain>
    </source>
</reference>
<dbReference type="STRING" id="1114924.SAMN05216258_1096"/>
<dbReference type="EMBL" id="FOQH01000009">
    <property type="protein sequence ID" value="SFI73315.1"/>
    <property type="molecule type" value="Genomic_DNA"/>
</dbReference>
<accession>A0A1I3KMD1</accession>
<feature type="signal peptide" evidence="1">
    <location>
        <begin position="1"/>
        <end position="20"/>
    </location>
</feature>
<name>A0A1I3KMD1_9RHOB</name>
<keyword evidence="1" id="KW-0732">Signal</keyword>